<sequence length="85" mass="10131">MKYLGIWIDERLNSKTQFNSRIKLFNLAFQNLKRCGIVSNAVDTYIKLCFYKTYTRPMLYYGMDNLVMNKDQTKSMQTLESKLIK</sequence>
<name>A0A813XXF9_9BILA</name>
<gene>
    <name evidence="1" type="ORF">OXX778_LOCUS9950</name>
</gene>
<proteinExistence type="predicted"/>
<dbReference type="OrthoDB" id="10014409at2759"/>
<protein>
    <submittedName>
        <fullName evidence="1">Uncharacterized protein</fullName>
    </submittedName>
</protein>
<keyword evidence="2" id="KW-1185">Reference proteome</keyword>
<accession>A0A813XXF9</accession>
<dbReference type="EMBL" id="CAJNOC010001521">
    <property type="protein sequence ID" value="CAF0871417.1"/>
    <property type="molecule type" value="Genomic_DNA"/>
</dbReference>
<evidence type="ECO:0000313" key="1">
    <source>
        <dbReference type="EMBL" id="CAF0871417.1"/>
    </source>
</evidence>
<dbReference type="AlphaFoldDB" id="A0A813XXF9"/>
<organism evidence="1 2">
    <name type="scientific">Brachionus calyciflorus</name>
    <dbReference type="NCBI Taxonomy" id="104777"/>
    <lineage>
        <taxon>Eukaryota</taxon>
        <taxon>Metazoa</taxon>
        <taxon>Spiralia</taxon>
        <taxon>Gnathifera</taxon>
        <taxon>Rotifera</taxon>
        <taxon>Eurotatoria</taxon>
        <taxon>Monogononta</taxon>
        <taxon>Pseudotrocha</taxon>
        <taxon>Ploima</taxon>
        <taxon>Brachionidae</taxon>
        <taxon>Brachionus</taxon>
    </lineage>
</organism>
<evidence type="ECO:0000313" key="2">
    <source>
        <dbReference type="Proteomes" id="UP000663879"/>
    </source>
</evidence>
<reference evidence="1" key="1">
    <citation type="submission" date="2021-02" db="EMBL/GenBank/DDBJ databases">
        <authorList>
            <person name="Nowell W R."/>
        </authorList>
    </citation>
    <scope>NUCLEOTIDE SEQUENCE</scope>
    <source>
        <strain evidence="1">Ploen Becks lab</strain>
    </source>
</reference>
<dbReference type="Proteomes" id="UP000663879">
    <property type="component" value="Unassembled WGS sequence"/>
</dbReference>
<comment type="caution">
    <text evidence="1">The sequence shown here is derived from an EMBL/GenBank/DDBJ whole genome shotgun (WGS) entry which is preliminary data.</text>
</comment>